<keyword evidence="4 5" id="KW-0143">Chaperone</keyword>
<dbReference type="Pfam" id="PF13589">
    <property type="entry name" value="HATPase_c_3"/>
    <property type="match status" value="1"/>
</dbReference>
<keyword evidence="5" id="KW-0346">Stress response</keyword>
<reference evidence="8 9" key="1">
    <citation type="submission" date="2017-06" db="EMBL/GenBank/DDBJ databases">
        <authorList>
            <person name="Kim H.J."/>
            <person name="Triplett B.A."/>
        </authorList>
    </citation>
    <scope>NUCLEOTIDE SEQUENCE [LARGE SCALE GENOMIC DNA]</scope>
    <source>
        <strain evidence="8 9">DSM 13116</strain>
    </source>
</reference>
<evidence type="ECO:0000256" key="1">
    <source>
        <dbReference type="ARBA" id="ARBA00008239"/>
    </source>
</evidence>
<evidence type="ECO:0000256" key="6">
    <source>
        <dbReference type="PIRSR" id="PIRSR002583-1"/>
    </source>
</evidence>
<dbReference type="SUPFAM" id="SSF54211">
    <property type="entry name" value="Ribosomal protein S5 domain 2-like"/>
    <property type="match status" value="1"/>
</dbReference>
<dbReference type="HAMAP" id="MF_00505">
    <property type="entry name" value="HSP90"/>
    <property type="match status" value="1"/>
</dbReference>
<protein>
    <recommendedName>
        <fullName evidence="5">Chaperone protein HtpG</fullName>
    </recommendedName>
    <alternativeName>
        <fullName evidence="5">Heat shock protein HtpG</fullName>
    </alternativeName>
    <alternativeName>
        <fullName evidence="5">High temperature protein G</fullName>
    </alternativeName>
</protein>
<dbReference type="PRINTS" id="PR00775">
    <property type="entry name" value="HEATSHOCK90"/>
</dbReference>
<evidence type="ECO:0000256" key="3">
    <source>
        <dbReference type="ARBA" id="ARBA00022840"/>
    </source>
</evidence>
<dbReference type="InterPro" id="IPR037196">
    <property type="entry name" value="HSP90_C"/>
</dbReference>
<dbReference type="Gene3D" id="3.40.50.11260">
    <property type="match status" value="1"/>
</dbReference>
<comment type="function">
    <text evidence="5">Molecular chaperone. Has ATPase activity.</text>
</comment>
<keyword evidence="2 5" id="KW-0547">Nucleotide-binding</keyword>
<dbReference type="GO" id="GO:0016887">
    <property type="term" value="F:ATP hydrolysis activity"/>
    <property type="evidence" value="ECO:0007669"/>
    <property type="project" value="InterPro"/>
</dbReference>
<keyword evidence="3 5" id="KW-0067">ATP-binding</keyword>
<feature type="binding site" evidence="6">
    <location>
        <position position="174"/>
    </location>
    <ligand>
        <name>ATP</name>
        <dbReference type="ChEBI" id="CHEBI:30616"/>
    </ligand>
</feature>
<feature type="binding site" evidence="6">
    <location>
        <position position="38"/>
    </location>
    <ligand>
        <name>ATP</name>
        <dbReference type="ChEBI" id="CHEBI:30616"/>
    </ligand>
</feature>
<organism evidence="8 9">
    <name type="scientific">Humidesulfovibrio mexicanus</name>
    <dbReference type="NCBI Taxonomy" id="147047"/>
    <lineage>
        <taxon>Bacteria</taxon>
        <taxon>Pseudomonadati</taxon>
        <taxon>Thermodesulfobacteriota</taxon>
        <taxon>Desulfovibrionia</taxon>
        <taxon>Desulfovibrionales</taxon>
        <taxon>Desulfovibrionaceae</taxon>
        <taxon>Humidesulfovibrio</taxon>
    </lineage>
</organism>
<dbReference type="GO" id="GO:0005524">
    <property type="term" value="F:ATP binding"/>
    <property type="evidence" value="ECO:0007669"/>
    <property type="project" value="UniProtKB-UniRule"/>
</dbReference>
<dbReference type="AlphaFoldDB" id="A0A238ZYM5"/>
<feature type="domain" description="Histidine kinase/HSP90-like ATPase" evidence="7">
    <location>
        <begin position="27"/>
        <end position="184"/>
    </location>
</feature>
<dbReference type="GO" id="GO:0005737">
    <property type="term" value="C:cytoplasm"/>
    <property type="evidence" value="ECO:0007669"/>
    <property type="project" value="UniProtKB-SubCell"/>
</dbReference>
<dbReference type="GO" id="GO:0051082">
    <property type="term" value="F:unfolded protein binding"/>
    <property type="evidence" value="ECO:0007669"/>
    <property type="project" value="UniProtKB-UniRule"/>
</dbReference>
<evidence type="ECO:0000256" key="4">
    <source>
        <dbReference type="ARBA" id="ARBA00023186"/>
    </source>
</evidence>
<feature type="binding site" evidence="6">
    <location>
        <begin position="96"/>
        <end position="97"/>
    </location>
    <ligand>
        <name>ATP</name>
        <dbReference type="ChEBI" id="CHEBI:30616"/>
    </ligand>
</feature>
<keyword evidence="5" id="KW-0963">Cytoplasm</keyword>
<evidence type="ECO:0000256" key="2">
    <source>
        <dbReference type="ARBA" id="ARBA00022741"/>
    </source>
</evidence>
<comment type="caution">
    <text evidence="5">Lacks conserved residue(s) required for the propagation of feature annotation.</text>
</comment>
<proteinExistence type="inferred from homology"/>
<keyword evidence="9" id="KW-1185">Reference proteome</keyword>
<dbReference type="SUPFAM" id="SSF55874">
    <property type="entry name" value="ATPase domain of HSP90 chaperone/DNA topoisomerase II/histidine kinase"/>
    <property type="match status" value="1"/>
</dbReference>
<feature type="binding site" evidence="6">
    <location>
        <position position="325"/>
    </location>
    <ligand>
        <name>ATP</name>
        <dbReference type="ChEBI" id="CHEBI:30616"/>
    </ligand>
</feature>
<feature type="region of interest" description="C" evidence="5">
    <location>
        <begin position="545"/>
        <end position="628"/>
    </location>
</feature>
<feature type="binding site" evidence="6">
    <location>
        <position position="89"/>
    </location>
    <ligand>
        <name>ATP</name>
        <dbReference type="ChEBI" id="CHEBI:30616"/>
    </ligand>
</feature>
<evidence type="ECO:0000259" key="7">
    <source>
        <dbReference type="SMART" id="SM00387"/>
    </source>
</evidence>
<comment type="similarity">
    <text evidence="1 5">Belongs to the heat shock protein 90 family.</text>
</comment>
<dbReference type="Proteomes" id="UP000198324">
    <property type="component" value="Unassembled WGS sequence"/>
</dbReference>
<dbReference type="RefSeq" id="WP_089273682.1">
    <property type="nucleotide sequence ID" value="NZ_FZOC01000003.1"/>
</dbReference>
<dbReference type="Gene3D" id="1.20.120.790">
    <property type="entry name" value="Heat shock protein 90, C-terminal domain"/>
    <property type="match status" value="1"/>
</dbReference>
<dbReference type="CDD" id="cd16927">
    <property type="entry name" value="HATPase_Hsp90-like"/>
    <property type="match status" value="1"/>
</dbReference>
<name>A0A238ZYM5_9BACT</name>
<dbReference type="InterPro" id="IPR036890">
    <property type="entry name" value="HATPase_C_sf"/>
</dbReference>
<dbReference type="Pfam" id="PF00183">
    <property type="entry name" value="HSP90"/>
    <property type="match status" value="1"/>
</dbReference>
<dbReference type="InterPro" id="IPR019805">
    <property type="entry name" value="Heat_shock_protein_90_CS"/>
</dbReference>
<dbReference type="SMART" id="SM00387">
    <property type="entry name" value="HATPase_c"/>
    <property type="match status" value="1"/>
</dbReference>
<feature type="binding site" evidence="6">
    <location>
        <position position="81"/>
    </location>
    <ligand>
        <name>ATP</name>
        <dbReference type="ChEBI" id="CHEBI:30616"/>
    </ligand>
</feature>
<evidence type="ECO:0000313" key="8">
    <source>
        <dbReference type="EMBL" id="SNR88101.1"/>
    </source>
</evidence>
<sequence length="628" mass="70710">MSTHATYEFKAEIKQLLEILVHSLYTDREIFLRELVSNASDALDKLRITAAEATDEAPLEIRIEADKDKKTLAISDNGIGMTEAELVENIGTIAHSGSAAFLKAMKEAGNSADGIIGRFGVGFYSVYMVAQSVRILTRSHREGATPVEWISEGQGAYSIRELSGEEAQAVGRGTRIEISLKDDLAEQFTEADTLRHIIRKHSNFLSFPIIVDGERVNTVPALWREPKFQITKEQYKEFYSFLTYDLDEPMDTLHVSVDAPVQFNALCFIPKKSKDFMGFDREDWGLDLYVRRVLIQRQNKDLIPQYLMFARGVVDTEDLPLNISRETLQDNRLIRKINTTLTKQILSQLAKMAEDKDAYATFWREHSRVFKAGYMDFANREAFAALLRFNSSSCEAADELVSLDEYISRAKPDQKQVYFAFGPSREALKLNPHLELFRKKGVEVLYLYEPIDEFVMDALHTYKEFTLTPAELAKPDDLAKLPDVEQAPEEAAAAPEKDSLEALLVRFKDILGDGVADVRATSRLTGSPCCLVNPDGHTTSSMDKIMRAMNHDASVPKKVMELNPTHPLVRNLADLHQADPQDPFVEQAARQLFESALLLEGYLSDPHALVGRVQDLLSKASGWYAKSK</sequence>
<comment type="subcellular location">
    <subcellularLocation>
        <location evidence="5">Cytoplasm</location>
    </subcellularLocation>
</comment>
<dbReference type="InterPro" id="IPR020568">
    <property type="entry name" value="Ribosomal_Su5_D2-typ_SF"/>
</dbReference>
<dbReference type="InterPro" id="IPR003594">
    <property type="entry name" value="HATPase_dom"/>
</dbReference>
<feature type="region of interest" description="A; substrate-binding" evidence="5">
    <location>
        <begin position="1"/>
        <end position="325"/>
    </location>
</feature>
<feature type="binding site" evidence="6">
    <location>
        <position position="34"/>
    </location>
    <ligand>
        <name>ATP</name>
        <dbReference type="ChEBI" id="CHEBI:30616"/>
    </ligand>
</feature>
<gene>
    <name evidence="5" type="primary">htpG</name>
    <name evidence="8" type="ORF">SAMN04488503_1690</name>
</gene>
<dbReference type="NCBIfam" id="NF003555">
    <property type="entry name" value="PRK05218.1"/>
    <property type="match status" value="1"/>
</dbReference>
<dbReference type="PROSITE" id="PS00298">
    <property type="entry name" value="HSP90"/>
    <property type="match status" value="1"/>
</dbReference>
<feature type="binding site" evidence="6">
    <location>
        <position position="76"/>
    </location>
    <ligand>
        <name>ATP</name>
        <dbReference type="ChEBI" id="CHEBI:30616"/>
    </ligand>
</feature>
<dbReference type="EMBL" id="FZOC01000003">
    <property type="protein sequence ID" value="SNR88101.1"/>
    <property type="molecule type" value="Genomic_DNA"/>
</dbReference>
<dbReference type="InterPro" id="IPR001404">
    <property type="entry name" value="Hsp90_fam"/>
</dbReference>
<dbReference type="SUPFAM" id="SSF110942">
    <property type="entry name" value="HSP90 C-terminal domain"/>
    <property type="match status" value="1"/>
</dbReference>
<dbReference type="PIRSF" id="PIRSF002583">
    <property type="entry name" value="Hsp90"/>
    <property type="match status" value="1"/>
</dbReference>
<evidence type="ECO:0000256" key="5">
    <source>
        <dbReference type="HAMAP-Rule" id="MF_00505"/>
    </source>
</evidence>
<comment type="subunit">
    <text evidence="5">Homodimer.</text>
</comment>
<dbReference type="Gene3D" id="3.30.230.80">
    <property type="match status" value="1"/>
</dbReference>
<dbReference type="PANTHER" id="PTHR11528">
    <property type="entry name" value="HEAT SHOCK PROTEIN 90 FAMILY MEMBER"/>
    <property type="match status" value="1"/>
</dbReference>
<dbReference type="InterPro" id="IPR020575">
    <property type="entry name" value="Hsp90_N"/>
</dbReference>
<accession>A0A238ZYM5</accession>
<dbReference type="OrthoDB" id="9802640at2"/>
<dbReference type="Gene3D" id="3.30.565.10">
    <property type="entry name" value="Histidine kinase-like ATPase, C-terminal domain"/>
    <property type="match status" value="1"/>
</dbReference>
<dbReference type="GO" id="GO:0140662">
    <property type="term" value="F:ATP-dependent protein folding chaperone"/>
    <property type="evidence" value="ECO:0007669"/>
    <property type="project" value="InterPro"/>
</dbReference>
<evidence type="ECO:0000313" key="9">
    <source>
        <dbReference type="Proteomes" id="UP000198324"/>
    </source>
</evidence>